<proteinExistence type="predicted"/>
<dbReference type="AlphaFoldDB" id="A0A226WJY5"/>
<accession>A0A226WJY5</accession>
<evidence type="ECO:0000313" key="1">
    <source>
        <dbReference type="EMBL" id="OXC71501.1"/>
    </source>
</evidence>
<protein>
    <submittedName>
        <fullName evidence="1">Uncharacterized protein</fullName>
    </submittedName>
</protein>
<comment type="caution">
    <text evidence="1">The sequence shown here is derived from an EMBL/GenBank/DDBJ whole genome shotgun (WGS) entry which is preliminary data.</text>
</comment>
<evidence type="ECO:0000313" key="2">
    <source>
        <dbReference type="Proteomes" id="UP000214720"/>
    </source>
</evidence>
<reference evidence="2" key="1">
    <citation type="submission" date="2017-01" db="EMBL/GenBank/DDBJ databases">
        <title>Genome Analysis of Deinococcus marmoris KOPRI26562.</title>
        <authorList>
            <person name="Kim J.H."/>
            <person name="Oh H.-M."/>
        </authorList>
    </citation>
    <scope>NUCLEOTIDE SEQUENCE [LARGE SCALE GENOMIC DNA]</scope>
    <source>
        <strain evidence="2">PAMC 26633</strain>
    </source>
</reference>
<dbReference type="EMBL" id="MTHB01000305">
    <property type="protein sequence ID" value="OXC71501.1"/>
    <property type="molecule type" value="Genomic_DNA"/>
</dbReference>
<gene>
    <name evidence="1" type="ORF">BSU04_46765</name>
</gene>
<dbReference type="Proteomes" id="UP000214720">
    <property type="component" value="Unassembled WGS sequence"/>
</dbReference>
<organism evidence="1 2">
    <name type="scientific">Caballeronia sordidicola</name>
    <name type="common">Burkholderia sordidicola</name>
    <dbReference type="NCBI Taxonomy" id="196367"/>
    <lineage>
        <taxon>Bacteria</taxon>
        <taxon>Pseudomonadati</taxon>
        <taxon>Pseudomonadota</taxon>
        <taxon>Betaproteobacteria</taxon>
        <taxon>Burkholderiales</taxon>
        <taxon>Burkholderiaceae</taxon>
        <taxon>Caballeronia</taxon>
    </lineage>
</organism>
<name>A0A226WJY5_CABSO</name>
<sequence>MVHARATTDALLVCVGVLTKVVEFFGGFRKFGCAEVRADCTAS</sequence>